<comment type="similarity">
    <text evidence="1">Belongs to the Rv1128c/1148c/1588c/1702c/1945/3466 family.</text>
</comment>
<evidence type="ECO:0000313" key="3">
    <source>
        <dbReference type="EMBL" id="GHF04851.1"/>
    </source>
</evidence>
<keyword evidence="3" id="KW-0378">Hydrolase</keyword>
<evidence type="ECO:0000259" key="2">
    <source>
        <dbReference type="SMART" id="SM00507"/>
    </source>
</evidence>
<dbReference type="Gene3D" id="1.10.30.50">
    <property type="match status" value="1"/>
</dbReference>
<keyword evidence="3" id="KW-0255">Endonuclease</keyword>
<reference evidence="3" key="1">
    <citation type="journal article" date="2014" name="Int. J. Syst. Evol. Microbiol.">
        <title>Complete genome sequence of Corynebacterium casei LMG S-19264T (=DSM 44701T), isolated from a smear-ripened cheese.</title>
        <authorList>
            <consortium name="US DOE Joint Genome Institute (JGI-PGF)"/>
            <person name="Walter F."/>
            <person name="Albersmeier A."/>
            <person name="Kalinowski J."/>
            <person name="Ruckert C."/>
        </authorList>
    </citation>
    <scope>NUCLEOTIDE SEQUENCE</scope>
    <source>
        <strain evidence="3">CGMCC 1.16548</strain>
    </source>
</reference>
<dbReference type="InterPro" id="IPR003870">
    <property type="entry name" value="DUF222"/>
</dbReference>
<dbReference type="Proteomes" id="UP000617531">
    <property type="component" value="Unassembled WGS sequence"/>
</dbReference>
<keyword evidence="4" id="KW-1185">Reference proteome</keyword>
<protein>
    <submittedName>
        <fullName evidence="3">HNH endonuclease</fullName>
    </submittedName>
</protein>
<dbReference type="GO" id="GO:0004519">
    <property type="term" value="F:endonuclease activity"/>
    <property type="evidence" value="ECO:0007669"/>
    <property type="project" value="UniProtKB-KW"/>
</dbReference>
<sequence>MTEAPELDAVIELLRDAVHSDARGLTDDESCERAALVEKAGRLIDALRVQSAADLARRSRPELGEQGLARRHGCRTAAQLLERITRVSGREAARRAQLGSVLAPRCALDGSPLPAQFAIAGAAVEAGEIGTDAAWAITRALGQAAAKASPLDLEAAEESLVTAAHSDSADLVAVQARLWREALDPDGAEPREEELRARRELRLGREVDGMTPFHGWADPTSAALMRAAVSERTSPYRQPRFVHEGDPDVDCEGLGVFGEDRRTRPQKTFDAFIGLLQAGIRADAQATGSLHSVATVNVVVSLDHLVSGVGHAFLDDVDEAISAARAQEIACDAGYRLHITGRNGEPLFQGDRRRFFTAAQRRSLAVRDGGCVWPQCTSPPSWTHAHHVIPVSEGGPTDVDNGTLLCPYHHHLLHRGEYRMRMNQGLPELLAPRWIDPDQVWRAAGRSRLRATA</sequence>
<dbReference type="Pfam" id="PF02720">
    <property type="entry name" value="DUF222"/>
    <property type="match status" value="1"/>
</dbReference>
<dbReference type="SMART" id="SM00507">
    <property type="entry name" value="HNHc"/>
    <property type="match status" value="1"/>
</dbReference>
<keyword evidence="3" id="KW-0540">Nuclease</keyword>
<reference evidence="3" key="2">
    <citation type="submission" date="2020-09" db="EMBL/GenBank/DDBJ databases">
        <authorList>
            <person name="Sun Q."/>
            <person name="Zhou Y."/>
        </authorList>
    </citation>
    <scope>NUCLEOTIDE SEQUENCE</scope>
    <source>
        <strain evidence="3">CGMCC 1.16548</strain>
    </source>
</reference>
<dbReference type="Pfam" id="PF01844">
    <property type="entry name" value="HNH"/>
    <property type="match status" value="1"/>
</dbReference>
<evidence type="ECO:0000256" key="1">
    <source>
        <dbReference type="ARBA" id="ARBA00023450"/>
    </source>
</evidence>
<dbReference type="CDD" id="cd00085">
    <property type="entry name" value="HNHc"/>
    <property type="match status" value="1"/>
</dbReference>
<dbReference type="EMBL" id="BNAI01000001">
    <property type="protein sequence ID" value="GHF04851.1"/>
    <property type="molecule type" value="Genomic_DNA"/>
</dbReference>
<dbReference type="InterPro" id="IPR003615">
    <property type="entry name" value="HNH_nuc"/>
</dbReference>
<dbReference type="GO" id="GO:0008270">
    <property type="term" value="F:zinc ion binding"/>
    <property type="evidence" value="ECO:0007669"/>
    <property type="project" value="InterPro"/>
</dbReference>
<feature type="domain" description="HNH nuclease" evidence="2">
    <location>
        <begin position="359"/>
        <end position="411"/>
    </location>
</feature>
<dbReference type="GO" id="GO:0003676">
    <property type="term" value="F:nucleic acid binding"/>
    <property type="evidence" value="ECO:0007669"/>
    <property type="project" value="InterPro"/>
</dbReference>
<evidence type="ECO:0000313" key="4">
    <source>
        <dbReference type="Proteomes" id="UP000617531"/>
    </source>
</evidence>
<dbReference type="RefSeq" id="WP_191281495.1">
    <property type="nucleotide sequence ID" value="NZ_BNAI01000001.1"/>
</dbReference>
<accession>A0A8J3DYR1</accession>
<gene>
    <name evidence="3" type="ORF">GCM10011600_01640</name>
</gene>
<comment type="caution">
    <text evidence="3">The sequence shown here is derived from an EMBL/GenBank/DDBJ whole genome shotgun (WGS) entry which is preliminary data.</text>
</comment>
<name>A0A8J3DYR1_9MICO</name>
<dbReference type="InterPro" id="IPR002711">
    <property type="entry name" value="HNH"/>
</dbReference>
<organism evidence="3 4">
    <name type="scientific">Pseudolysinimonas yzui</name>
    <dbReference type="NCBI Taxonomy" id="2708254"/>
    <lineage>
        <taxon>Bacteria</taxon>
        <taxon>Bacillati</taxon>
        <taxon>Actinomycetota</taxon>
        <taxon>Actinomycetes</taxon>
        <taxon>Micrococcales</taxon>
        <taxon>Microbacteriaceae</taxon>
        <taxon>Pseudolysinimonas</taxon>
    </lineage>
</organism>
<dbReference type="AlphaFoldDB" id="A0A8J3DYR1"/>
<proteinExistence type="inferred from homology"/>